<dbReference type="Pfam" id="PF04542">
    <property type="entry name" value="Sigma70_r2"/>
    <property type="match status" value="1"/>
</dbReference>
<feature type="domain" description="RNA polymerase sigma-70 region 2" evidence="6">
    <location>
        <begin position="12"/>
        <end position="75"/>
    </location>
</feature>
<evidence type="ECO:0000256" key="1">
    <source>
        <dbReference type="ARBA" id="ARBA00010641"/>
    </source>
</evidence>
<evidence type="ECO:0000313" key="9">
    <source>
        <dbReference type="Proteomes" id="UP000282985"/>
    </source>
</evidence>
<dbReference type="Pfam" id="PF08281">
    <property type="entry name" value="Sigma70_r4_2"/>
    <property type="match status" value="1"/>
</dbReference>
<dbReference type="OrthoDB" id="9782108at2"/>
<name>A0A434AY55_9BACT</name>
<dbReference type="AlphaFoldDB" id="A0A434AY55"/>
<dbReference type="NCBIfam" id="TIGR02937">
    <property type="entry name" value="sigma70-ECF"/>
    <property type="match status" value="1"/>
</dbReference>
<dbReference type="InterPro" id="IPR014284">
    <property type="entry name" value="RNA_pol_sigma-70_dom"/>
</dbReference>
<dbReference type="Gene3D" id="1.10.1740.10">
    <property type="match status" value="1"/>
</dbReference>
<keyword evidence="9" id="KW-1185">Reference proteome</keyword>
<dbReference type="RefSeq" id="WP_127342691.1">
    <property type="nucleotide sequence ID" value="NZ_RJJX01000003.1"/>
</dbReference>
<evidence type="ECO:0000313" key="8">
    <source>
        <dbReference type="EMBL" id="RUT79398.1"/>
    </source>
</evidence>
<dbReference type="InterPro" id="IPR039425">
    <property type="entry name" value="RNA_pol_sigma-70-like"/>
</dbReference>
<proteinExistence type="inferred from homology"/>
<sequence length="184" mass="22008">MKQEELKTWVNDFTDDLYQWAFYKTSSAVTAEDLVQETFLAAAERLQSFKGNSAPKTWLFAILNHKIIDYYRKKNSQPITLDNNLFSGFFDEDGDWKKEKRPKNWFEEEEQLLDDDDFQKVLQECMHALPEVWNHCLQLKYLSEKKGAEICQELDLSTTNFWQIVHRAKLQVRNCVEINWYQHN</sequence>
<dbReference type="PANTHER" id="PTHR43133:SF8">
    <property type="entry name" value="RNA POLYMERASE SIGMA FACTOR HI_1459-RELATED"/>
    <property type="match status" value="1"/>
</dbReference>
<reference evidence="8 9" key="1">
    <citation type="submission" date="2018-11" db="EMBL/GenBank/DDBJ databases">
        <title>Parancylomarina longa gen. nov., sp. nov., isolated from sediments of southern Okinawa.</title>
        <authorList>
            <person name="Fu T."/>
        </authorList>
    </citation>
    <scope>NUCLEOTIDE SEQUENCE [LARGE SCALE GENOMIC DNA]</scope>
    <source>
        <strain evidence="8 9">T3-2 S1-C</strain>
    </source>
</reference>
<dbReference type="InterPro" id="IPR013324">
    <property type="entry name" value="RNA_pol_sigma_r3/r4-like"/>
</dbReference>
<dbReference type="GO" id="GO:0016987">
    <property type="term" value="F:sigma factor activity"/>
    <property type="evidence" value="ECO:0007669"/>
    <property type="project" value="UniProtKB-KW"/>
</dbReference>
<evidence type="ECO:0000256" key="5">
    <source>
        <dbReference type="ARBA" id="ARBA00023163"/>
    </source>
</evidence>
<keyword evidence="4" id="KW-0238">DNA-binding</keyword>
<dbReference type="GO" id="GO:0003677">
    <property type="term" value="F:DNA binding"/>
    <property type="evidence" value="ECO:0007669"/>
    <property type="project" value="UniProtKB-KW"/>
</dbReference>
<feature type="domain" description="RNA polymerase sigma factor 70 region 4 type 2" evidence="7">
    <location>
        <begin position="121"/>
        <end position="171"/>
    </location>
</feature>
<gene>
    <name evidence="8" type="ORF">DLK05_04045</name>
</gene>
<dbReference type="GO" id="GO:0006352">
    <property type="term" value="P:DNA-templated transcription initiation"/>
    <property type="evidence" value="ECO:0007669"/>
    <property type="project" value="InterPro"/>
</dbReference>
<dbReference type="SUPFAM" id="SSF88946">
    <property type="entry name" value="Sigma2 domain of RNA polymerase sigma factors"/>
    <property type="match status" value="1"/>
</dbReference>
<keyword evidence="3" id="KW-0731">Sigma factor</keyword>
<dbReference type="PANTHER" id="PTHR43133">
    <property type="entry name" value="RNA POLYMERASE ECF-TYPE SIGMA FACTO"/>
    <property type="match status" value="1"/>
</dbReference>
<organism evidence="8 9">
    <name type="scientific">Ancylomarina longa</name>
    <dbReference type="NCBI Taxonomy" id="2487017"/>
    <lineage>
        <taxon>Bacteria</taxon>
        <taxon>Pseudomonadati</taxon>
        <taxon>Bacteroidota</taxon>
        <taxon>Bacteroidia</taxon>
        <taxon>Marinilabiliales</taxon>
        <taxon>Marinifilaceae</taxon>
        <taxon>Ancylomarina</taxon>
    </lineage>
</organism>
<keyword evidence="5" id="KW-0804">Transcription</keyword>
<accession>A0A434AY55</accession>
<evidence type="ECO:0000259" key="6">
    <source>
        <dbReference type="Pfam" id="PF04542"/>
    </source>
</evidence>
<dbReference type="SUPFAM" id="SSF88659">
    <property type="entry name" value="Sigma3 and sigma4 domains of RNA polymerase sigma factors"/>
    <property type="match status" value="1"/>
</dbReference>
<protein>
    <submittedName>
        <fullName evidence="8">Sigma-70 family RNA polymerase sigma factor</fullName>
    </submittedName>
</protein>
<evidence type="ECO:0000256" key="4">
    <source>
        <dbReference type="ARBA" id="ARBA00023125"/>
    </source>
</evidence>
<comment type="caution">
    <text evidence="8">The sequence shown here is derived from an EMBL/GenBank/DDBJ whole genome shotgun (WGS) entry which is preliminary data.</text>
</comment>
<evidence type="ECO:0000259" key="7">
    <source>
        <dbReference type="Pfam" id="PF08281"/>
    </source>
</evidence>
<dbReference type="InterPro" id="IPR007627">
    <property type="entry name" value="RNA_pol_sigma70_r2"/>
</dbReference>
<dbReference type="EMBL" id="RJJX01000003">
    <property type="protein sequence ID" value="RUT79398.1"/>
    <property type="molecule type" value="Genomic_DNA"/>
</dbReference>
<dbReference type="InterPro" id="IPR036388">
    <property type="entry name" value="WH-like_DNA-bd_sf"/>
</dbReference>
<dbReference type="Gene3D" id="1.10.10.10">
    <property type="entry name" value="Winged helix-like DNA-binding domain superfamily/Winged helix DNA-binding domain"/>
    <property type="match status" value="1"/>
</dbReference>
<keyword evidence="2" id="KW-0805">Transcription regulation</keyword>
<comment type="similarity">
    <text evidence="1">Belongs to the sigma-70 factor family. ECF subfamily.</text>
</comment>
<evidence type="ECO:0000256" key="2">
    <source>
        <dbReference type="ARBA" id="ARBA00023015"/>
    </source>
</evidence>
<evidence type="ECO:0000256" key="3">
    <source>
        <dbReference type="ARBA" id="ARBA00023082"/>
    </source>
</evidence>
<dbReference type="Proteomes" id="UP000282985">
    <property type="component" value="Unassembled WGS sequence"/>
</dbReference>
<dbReference type="InterPro" id="IPR013249">
    <property type="entry name" value="RNA_pol_sigma70_r4_t2"/>
</dbReference>
<dbReference type="InterPro" id="IPR013325">
    <property type="entry name" value="RNA_pol_sigma_r2"/>
</dbReference>